<feature type="region of interest" description="Disordered" evidence="1">
    <location>
        <begin position="44"/>
        <end position="67"/>
    </location>
</feature>
<gene>
    <name evidence="2" type="ORF">PECM_008265</name>
</gene>
<dbReference type="Proteomes" id="UP000631181">
    <property type="component" value="Unassembled WGS sequence"/>
</dbReference>
<reference evidence="2" key="1">
    <citation type="journal article" date="2020" name="Front. Microbiol.">
        <title>Gene regulatory networks of Penicillium echinulatum 2HH and Penicillium oxalicum 114-2 inferred by a computational biology approach.</title>
        <authorList>
            <person name="Lenz A.R."/>
            <person name="Galan-Vasquez E."/>
            <person name="Balbinot E."/>
            <person name="De Abreu F.P."/>
            <person name="De Oliveira N.S."/>
            <person name="Da Rosa L.O."/>
            <person name="De Avila E Silva S."/>
            <person name="Camassola M."/>
            <person name="Dillon A.J.P."/>
            <person name="Perez-Rueda E."/>
        </authorList>
    </citation>
    <scope>NUCLEOTIDE SEQUENCE</scope>
    <source>
        <strain evidence="2">S1M29</strain>
    </source>
</reference>
<organism evidence="2 3">
    <name type="scientific">Penicillium ucsense</name>
    <dbReference type="NCBI Taxonomy" id="2839758"/>
    <lineage>
        <taxon>Eukaryota</taxon>
        <taxon>Fungi</taxon>
        <taxon>Dikarya</taxon>
        <taxon>Ascomycota</taxon>
        <taxon>Pezizomycotina</taxon>
        <taxon>Eurotiomycetes</taxon>
        <taxon>Eurotiomycetidae</taxon>
        <taxon>Eurotiales</taxon>
        <taxon>Aspergillaceae</taxon>
        <taxon>Penicillium</taxon>
    </lineage>
</organism>
<name>A0A8J8VZJ7_9EURO</name>
<evidence type="ECO:0000313" key="2">
    <source>
        <dbReference type="EMBL" id="KAF7714503.1"/>
    </source>
</evidence>
<dbReference type="AlphaFoldDB" id="A0A8J8VZJ7"/>
<protein>
    <submittedName>
        <fullName evidence="2">Uncharacterized protein</fullName>
    </submittedName>
</protein>
<accession>A0A8J8VZJ7</accession>
<feature type="compositionally biased region" description="Low complexity" evidence="1">
    <location>
        <begin position="51"/>
        <end position="67"/>
    </location>
</feature>
<evidence type="ECO:0000256" key="1">
    <source>
        <dbReference type="SAM" id="MobiDB-lite"/>
    </source>
</evidence>
<sequence>MSTTWNSSHSSSQASSLASTSVASATAATRSPSSHILGAVEQPHQPHLNYSPLPAAPANPAGAASLPHSSVSAYLAQPVMAQTQPLAQSLSNLTGAPAVEHQQIQGTEVTLSTHQPAAHYPHQVSGSGGPTATAPFLQDFSLVAEAAKRAQLSIIMRDLESVTL</sequence>
<dbReference type="EMBL" id="WIWV01000083">
    <property type="protein sequence ID" value="KAF7714503.1"/>
    <property type="molecule type" value="Genomic_DNA"/>
</dbReference>
<proteinExistence type="predicted"/>
<evidence type="ECO:0000313" key="3">
    <source>
        <dbReference type="Proteomes" id="UP000631181"/>
    </source>
</evidence>
<comment type="caution">
    <text evidence="2">The sequence shown here is derived from an EMBL/GenBank/DDBJ whole genome shotgun (WGS) entry which is preliminary data.</text>
</comment>
<keyword evidence="3" id="KW-1185">Reference proteome</keyword>
<dbReference type="OrthoDB" id="4157208at2759"/>